<dbReference type="RefSeq" id="WP_006874487.1">
    <property type="nucleotide sequence ID" value="NZ_CABIWA010000002.1"/>
</dbReference>
<dbReference type="SUPFAM" id="SSF56112">
    <property type="entry name" value="Protein kinase-like (PK-like)"/>
    <property type="match status" value="1"/>
</dbReference>
<evidence type="ECO:0000256" key="6">
    <source>
        <dbReference type="ARBA" id="ARBA00022777"/>
    </source>
</evidence>
<evidence type="ECO:0000259" key="8">
    <source>
        <dbReference type="Pfam" id="PF01636"/>
    </source>
</evidence>
<dbReference type="Proteomes" id="UP000196386">
    <property type="component" value="Unassembled WGS sequence"/>
</dbReference>
<gene>
    <name evidence="9" type="primary">mtnK</name>
    <name evidence="10" type="ORF">B5F11_06155</name>
    <name evidence="9" type="ORF">ERS852551_00058</name>
</gene>
<accession>A0A174L6J3</accession>
<dbReference type="PANTHER" id="PTHR34273">
    <property type="entry name" value="METHYLTHIORIBOSE KINASE"/>
    <property type="match status" value="1"/>
</dbReference>
<dbReference type="NCBIfam" id="TIGR01767">
    <property type="entry name" value="MTRK"/>
    <property type="match status" value="1"/>
</dbReference>
<dbReference type="InterPro" id="IPR011009">
    <property type="entry name" value="Kinase-like_dom_sf"/>
</dbReference>
<reference evidence="9 11" key="1">
    <citation type="submission" date="2015-09" db="EMBL/GenBank/DDBJ databases">
        <authorList>
            <consortium name="Pathogen Informatics"/>
        </authorList>
    </citation>
    <scope>NUCLEOTIDE SEQUENCE [LARGE SCALE GENOMIC DNA]</scope>
    <source>
        <strain evidence="9 11">2789STDY5834939</strain>
    </source>
</reference>
<evidence type="ECO:0000256" key="2">
    <source>
        <dbReference type="ARBA" id="ARBA00011738"/>
    </source>
</evidence>
<dbReference type="Pfam" id="PF01636">
    <property type="entry name" value="APH"/>
    <property type="match status" value="1"/>
</dbReference>
<keyword evidence="6 9" id="KW-0418">Kinase</keyword>
<keyword evidence="5" id="KW-0547">Nucleotide-binding</keyword>
<sequence length="407" mass="46154">MKKYDSYFLMNLNDAKEYALEKVTRFDWDENSMQCKEIGDGNLNYVFRVWDGKGHSAIIKQAGEALRISADMHISTDRNRIESEILLLQGKLAPGYVPEIYFYDTVMCACGMQDLSDHAIMRTSMLQHKIYPKFAEQITTFMANTLMGTTDIVLDHKEKKELQKKYINPELCEITEDLVYTEPYNNCANRNNVYPPNADFVKKELYDDAALHLEVAKLKMDFMCNAQSLIHGDLHTGSIFINDDTTMVFDPEFCFYGPMGYDIGNVVANIIFAWCNGDAEIAEPAERGKFCGWAEQVIVDVVDLTMAKMKAYYTEHVTDRMAKTPGYMDYYLGTILSDTAAVTGLELIRRTVGMANVKDLTTIADEAKRTRAERICILAAKRYIKERAALHSGADFLKVLKDAAACL</sequence>
<dbReference type="Gene3D" id="3.30.200.20">
    <property type="entry name" value="Phosphorylase Kinase, domain 1"/>
    <property type="match status" value="1"/>
</dbReference>
<evidence type="ECO:0000313" key="10">
    <source>
        <dbReference type="EMBL" id="OUP70216.1"/>
    </source>
</evidence>
<proteinExistence type="inferred from homology"/>
<dbReference type="EMBL" id="CZBE01000001">
    <property type="protein sequence ID" value="CUP19832.1"/>
    <property type="molecule type" value="Genomic_DNA"/>
</dbReference>
<name>A0A174L6J3_9FIRM</name>
<dbReference type="GO" id="GO:0005524">
    <property type="term" value="F:ATP binding"/>
    <property type="evidence" value="ECO:0007669"/>
    <property type="project" value="UniProtKB-KW"/>
</dbReference>
<dbReference type="PANTHER" id="PTHR34273:SF2">
    <property type="entry name" value="METHYLTHIORIBOSE KINASE"/>
    <property type="match status" value="1"/>
</dbReference>
<comment type="subunit">
    <text evidence="2">Homodimer.</text>
</comment>
<dbReference type="OrthoDB" id="9777791at2"/>
<evidence type="ECO:0000256" key="3">
    <source>
        <dbReference type="ARBA" id="ARBA00012128"/>
    </source>
</evidence>
<dbReference type="EC" id="2.7.1.100" evidence="3"/>
<reference evidence="12" key="2">
    <citation type="submission" date="2017-04" db="EMBL/GenBank/DDBJ databases">
        <title>Function of individual gut microbiota members based on whole genome sequencing of pure cultures obtained from chicken caecum.</title>
        <authorList>
            <person name="Medvecky M."/>
            <person name="Cejkova D."/>
            <person name="Polansky O."/>
            <person name="Karasova D."/>
            <person name="Kubasova T."/>
            <person name="Cizek A."/>
            <person name="Rychlik I."/>
        </authorList>
    </citation>
    <scope>NUCLEOTIDE SEQUENCE [LARGE SCALE GENOMIC DNA]</scope>
    <source>
        <strain evidence="12">An175</strain>
    </source>
</reference>
<evidence type="ECO:0000256" key="7">
    <source>
        <dbReference type="ARBA" id="ARBA00022840"/>
    </source>
</evidence>
<dbReference type="PIRSF" id="PIRSF031134">
    <property type="entry name" value="MTRK"/>
    <property type="match status" value="1"/>
</dbReference>
<dbReference type="InterPro" id="IPR002575">
    <property type="entry name" value="Aminoglycoside_PTrfase"/>
</dbReference>
<feature type="domain" description="Aminoglycoside phosphotransferase" evidence="8">
    <location>
        <begin position="35"/>
        <end position="281"/>
    </location>
</feature>
<dbReference type="InterPro" id="IPR009212">
    <property type="entry name" value="Methylthioribose_kinase"/>
</dbReference>
<dbReference type="Gene3D" id="3.90.1200.10">
    <property type="match status" value="1"/>
</dbReference>
<evidence type="ECO:0000256" key="1">
    <source>
        <dbReference type="ARBA" id="ARBA00010165"/>
    </source>
</evidence>
<dbReference type="AlphaFoldDB" id="A0A174L6J3"/>
<organism evidence="9 11">
    <name type="scientific">Anaerotruncus colihominis</name>
    <dbReference type="NCBI Taxonomy" id="169435"/>
    <lineage>
        <taxon>Bacteria</taxon>
        <taxon>Bacillati</taxon>
        <taxon>Bacillota</taxon>
        <taxon>Clostridia</taxon>
        <taxon>Eubacteriales</taxon>
        <taxon>Oscillospiraceae</taxon>
        <taxon>Anaerotruncus</taxon>
    </lineage>
</organism>
<dbReference type="GeneID" id="72464377"/>
<keyword evidence="7" id="KW-0067">ATP-binding</keyword>
<dbReference type="EMBL" id="NFKP01000005">
    <property type="protein sequence ID" value="OUP70216.1"/>
    <property type="molecule type" value="Genomic_DNA"/>
</dbReference>
<dbReference type="GO" id="GO:0009086">
    <property type="term" value="P:methionine biosynthetic process"/>
    <property type="evidence" value="ECO:0007669"/>
    <property type="project" value="InterPro"/>
</dbReference>
<evidence type="ECO:0000256" key="5">
    <source>
        <dbReference type="ARBA" id="ARBA00022741"/>
    </source>
</evidence>
<evidence type="ECO:0000313" key="11">
    <source>
        <dbReference type="Proteomes" id="UP000095765"/>
    </source>
</evidence>
<evidence type="ECO:0000256" key="4">
    <source>
        <dbReference type="ARBA" id="ARBA00022679"/>
    </source>
</evidence>
<dbReference type="GO" id="GO:0046522">
    <property type="term" value="F:S-methyl-5-thioribose kinase activity"/>
    <property type="evidence" value="ECO:0007669"/>
    <property type="project" value="UniProtKB-EC"/>
</dbReference>
<keyword evidence="4 9" id="KW-0808">Transferase</keyword>
<evidence type="ECO:0000313" key="9">
    <source>
        <dbReference type="EMBL" id="CUP19832.1"/>
    </source>
</evidence>
<evidence type="ECO:0000313" key="12">
    <source>
        <dbReference type="Proteomes" id="UP000196386"/>
    </source>
</evidence>
<protein>
    <recommendedName>
        <fullName evidence="3">S-methyl-5-thioribose kinase</fullName>
        <ecNumber evidence="3">2.7.1.100</ecNumber>
    </recommendedName>
</protein>
<dbReference type="Proteomes" id="UP000095765">
    <property type="component" value="Unassembled WGS sequence"/>
</dbReference>
<comment type="similarity">
    <text evidence="1">Belongs to the methylthioribose kinase family.</text>
</comment>
<reference evidence="10" key="3">
    <citation type="journal article" date="2018" name="BMC Genomics">
        <title>Whole genome sequencing and function prediction of 133 gut anaerobes isolated from chicken caecum in pure cultures.</title>
        <authorList>
            <person name="Medvecky M."/>
            <person name="Cejkova D."/>
            <person name="Polansky O."/>
            <person name="Karasova D."/>
            <person name="Kubasova T."/>
            <person name="Cizek A."/>
            <person name="Rychlik I."/>
        </authorList>
    </citation>
    <scope>NUCLEOTIDE SEQUENCE</scope>
    <source>
        <strain evidence="10">An175</strain>
    </source>
</reference>